<dbReference type="PROSITE" id="PS00175">
    <property type="entry name" value="PG_MUTASE"/>
    <property type="match status" value="1"/>
</dbReference>
<dbReference type="InterPro" id="IPR013078">
    <property type="entry name" value="His_Pase_superF_clade-1"/>
</dbReference>
<proteinExistence type="predicted"/>
<name>A0ABX3ZG01_9BACL</name>
<organism evidence="3 4">
    <name type="scientific">Solibacillus kalamii</name>
    <dbReference type="NCBI Taxonomy" id="1748298"/>
    <lineage>
        <taxon>Bacteria</taxon>
        <taxon>Bacillati</taxon>
        <taxon>Bacillota</taxon>
        <taxon>Bacilli</taxon>
        <taxon>Bacillales</taxon>
        <taxon>Caryophanaceae</taxon>
        <taxon>Solibacillus</taxon>
    </lineage>
</organism>
<dbReference type="InterPro" id="IPR001345">
    <property type="entry name" value="PG/BPGM_mutase_AS"/>
</dbReference>
<dbReference type="Gene3D" id="3.40.50.1240">
    <property type="entry name" value="Phosphoglycerate mutase-like"/>
    <property type="match status" value="1"/>
</dbReference>
<evidence type="ECO:0000256" key="1">
    <source>
        <dbReference type="ARBA" id="ARBA00023152"/>
    </source>
</evidence>
<dbReference type="InterPro" id="IPR050275">
    <property type="entry name" value="PGM_Phosphatase"/>
</dbReference>
<dbReference type="SUPFAM" id="SSF53254">
    <property type="entry name" value="Phosphoglycerate mutase-like"/>
    <property type="match status" value="1"/>
</dbReference>
<dbReference type="PIRSF" id="PIRSF000709">
    <property type="entry name" value="6PFK_2-Ptase"/>
    <property type="match status" value="1"/>
</dbReference>
<comment type="caution">
    <text evidence="3">The sequence shown here is derived from an EMBL/GenBank/DDBJ whole genome shotgun (WGS) entry which is preliminary data.</text>
</comment>
<gene>
    <name evidence="3" type="ORF">CBM15_10965</name>
</gene>
<dbReference type="PANTHER" id="PTHR48100">
    <property type="entry name" value="BROAD-SPECIFICITY PHOSPHATASE YOR283W-RELATED"/>
    <property type="match status" value="1"/>
</dbReference>
<keyword evidence="1" id="KW-0324">Glycolysis</keyword>
<dbReference type="PANTHER" id="PTHR48100:SF1">
    <property type="entry name" value="HISTIDINE PHOSPHATASE FAMILY PROTEIN-RELATED"/>
    <property type="match status" value="1"/>
</dbReference>
<evidence type="ECO:0000313" key="3">
    <source>
        <dbReference type="EMBL" id="OUZ38631.1"/>
    </source>
</evidence>
<keyword evidence="4" id="KW-1185">Reference proteome</keyword>
<sequence>MLRLYLVRHGQTEWNVQKKMQGWEDSALTEKGVNNAIALRKKLEGVEFAAAYTSTSERTIETARLIIEKRNLAINTNEDLREINLGEWEGKTLDEIKDFYPEQFKYFWENPALYEPVGGETFEQLINRAIKVLNYITSKHNNGNILVITHSVILKSLLMHVNGKSVKDLWTPPFIHDTSLSIVEIENEVYRVKSEGDISHLDSVNEV</sequence>
<dbReference type="Pfam" id="PF00300">
    <property type="entry name" value="His_Phos_1"/>
    <property type="match status" value="1"/>
</dbReference>
<dbReference type="Proteomes" id="UP000196594">
    <property type="component" value="Unassembled WGS sequence"/>
</dbReference>
<reference evidence="3 4" key="1">
    <citation type="journal article" date="2017" name="Int. J. Syst. Evol. Microbiol.">
        <title>Solibacillus kalamii sp. nov., isolated from a high-efficiency particulate arrestance filter system used in the International Space Station.</title>
        <authorList>
            <person name="Checinska Sielaff A."/>
            <person name="Kumar R.M."/>
            <person name="Pal D."/>
            <person name="Mayilraj S."/>
            <person name="Venkateswaran K."/>
        </authorList>
    </citation>
    <scope>NUCLEOTIDE SEQUENCE [LARGE SCALE GENOMIC DNA]</scope>
    <source>
        <strain evidence="3 4">ISSFR-015</strain>
    </source>
</reference>
<dbReference type="CDD" id="cd07067">
    <property type="entry name" value="HP_PGM_like"/>
    <property type="match status" value="1"/>
</dbReference>
<evidence type="ECO:0000256" key="2">
    <source>
        <dbReference type="ARBA" id="ARBA00023235"/>
    </source>
</evidence>
<evidence type="ECO:0000313" key="4">
    <source>
        <dbReference type="Proteomes" id="UP000196594"/>
    </source>
</evidence>
<dbReference type="EMBL" id="NHNT01000007">
    <property type="protein sequence ID" value="OUZ38631.1"/>
    <property type="molecule type" value="Genomic_DNA"/>
</dbReference>
<accession>A0ABX3ZG01</accession>
<protein>
    <submittedName>
        <fullName evidence="3">Histidine phosphatase family protein</fullName>
    </submittedName>
</protein>
<keyword evidence="2" id="KW-0413">Isomerase</keyword>
<dbReference type="SMART" id="SM00855">
    <property type="entry name" value="PGAM"/>
    <property type="match status" value="1"/>
</dbReference>
<dbReference type="InterPro" id="IPR029033">
    <property type="entry name" value="His_PPase_superfam"/>
</dbReference>